<proteinExistence type="inferred from homology"/>
<keyword evidence="1" id="KW-0413">Isomerase</keyword>
<evidence type="ECO:0000313" key="5">
    <source>
        <dbReference type="EMBL" id="SEI89146.1"/>
    </source>
</evidence>
<accession>A0A1H6UC35</accession>
<protein>
    <submittedName>
        <fullName evidence="5">3-hydroxyacyl-CoA dehydrogenase</fullName>
    </submittedName>
</protein>
<dbReference type="Pfam" id="PF00378">
    <property type="entry name" value="ECH_1"/>
    <property type="match status" value="1"/>
</dbReference>
<dbReference type="AlphaFoldDB" id="A0A1H6UC35"/>
<evidence type="ECO:0000256" key="4">
    <source>
        <dbReference type="RuleBase" id="RU003707"/>
    </source>
</evidence>
<gene>
    <name evidence="5" type="ORF">SAMN04244579_02364</name>
</gene>
<dbReference type="InterPro" id="IPR001753">
    <property type="entry name" value="Enoyl-CoA_hydra/iso"/>
</dbReference>
<dbReference type="PANTHER" id="PTHR23309">
    <property type="entry name" value="3-HYDROXYACYL-COA DEHYROGENASE"/>
    <property type="match status" value="1"/>
</dbReference>
<dbReference type="EMBL" id="FNYO01000025">
    <property type="protein sequence ID" value="SEI89146.1"/>
    <property type="molecule type" value="Genomic_DNA"/>
</dbReference>
<reference evidence="5 6" key="1">
    <citation type="submission" date="2016-10" db="EMBL/GenBank/DDBJ databases">
        <authorList>
            <person name="de Groot N.N."/>
        </authorList>
    </citation>
    <scope>NUCLEOTIDE SEQUENCE [LARGE SCALE GENOMIC DNA]</scope>
    <source>
        <strain evidence="5 6">DSM 1041</strain>
    </source>
</reference>
<dbReference type="Gene3D" id="3.90.226.10">
    <property type="entry name" value="2-enoyl-CoA Hydratase, Chain A, domain 1"/>
    <property type="match status" value="1"/>
</dbReference>
<dbReference type="Proteomes" id="UP000199005">
    <property type="component" value="Unassembled WGS sequence"/>
</dbReference>
<dbReference type="SUPFAM" id="SSF52096">
    <property type="entry name" value="ClpP/crotonase"/>
    <property type="match status" value="1"/>
</dbReference>
<organism evidence="5 6">
    <name type="scientific">Azotobacter beijerinckii</name>
    <dbReference type="NCBI Taxonomy" id="170623"/>
    <lineage>
        <taxon>Bacteria</taxon>
        <taxon>Pseudomonadati</taxon>
        <taxon>Pseudomonadota</taxon>
        <taxon>Gammaproteobacteria</taxon>
        <taxon>Pseudomonadales</taxon>
        <taxon>Pseudomonadaceae</taxon>
        <taxon>Azotobacter</taxon>
    </lineage>
</organism>
<dbReference type="InterPro" id="IPR029045">
    <property type="entry name" value="ClpP/crotonase-like_dom_sf"/>
</dbReference>
<comment type="similarity">
    <text evidence="4">Belongs to the enoyl-CoA hydratase/isomerase family.</text>
</comment>
<evidence type="ECO:0000256" key="2">
    <source>
        <dbReference type="ARBA" id="ARBA00023239"/>
    </source>
</evidence>
<dbReference type="GO" id="GO:0016853">
    <property type="term" value="F:isomerase activity"/>
    <property type="evidence" value="ECO:0007669"/>
    <property type="project" value="UniProtKB-KW"/>
</dbReference>
<dbReference type="InterPro" id="IPR018376">
    <property type="entry name" value="Enoyl-CoA_hyd/isom_CS"/>
</dbReference>
<dbReference type="STRING" id="170623.SAMN04244579_02364"/>
<evidence type="ECO:0000256" key="1">
    <source>
        <dbReference type="ARBA" id="ARBA00023235"/>
    </source>
</evidence>
<evidence type="ECO:0000256" key="3">
    <source>
        <dbReference type="ARBA" id="ARBA00023268"/>
    </source>
</evidence>
<keyword evidence="2" id="KW-0456">Lyase</keyword>
<dbReference type="CDD" id="cd06558">
    <property type="entry name" value="crotonase-like"/>
    <property type="match status" value="1"/>
</dbReference>
<name>A0A1H6UC35_9GAMM</name>
<dbReference type="PROSITE" id="PS00166">
    <property type="entry name" value="ENOYL_COA_HYDRATASE"/>
    <property type="match status" value="1"/>
</dbReference>
<keyword evidence="3" id="KW-0511">Multifunctional enzyme</keyword>
<sequence>MSSPVHLVRQGAIALITVDHPPVNALGQAVRAALLEAFQAAEADDGVQAVVLVCNGNTFIAGADIKEFGQPPRAPLLPEVVEAIEAGRKPSVAALHGSALGGGLEVAMACHYRIARCDAALGLPEVRLGLLPGAGGTQRLPRLVGVARALRMILSGTPIAAAEAEACGLVDELFEGEPQAAGLAFAERLLADRCGPRRTGERNGKLLAGDCAALFAAWRREVEKTQPGLFSPPRAIAAVEAATLLPLAEGLRRERALFEECLQSPQREALVAAFFAERQARREQAAAE</sequence>
<dbReference type="GO" id="GO:0016829">
    <property type="term" value="F:lyase activity"/>
    <property type="evidence" value="ECO:0007669"/>
    <property type="project" value="UniProtKB-KW"/>
</dbReference>
<evidence type="ECO:0000313" key="6">
    <source>
        <dbReference type="Proteomes" id="UP000199005"/>
    </source>
</evidence>